<dbReference type="PROSITE" id="PS50016">
    <property type="entry name" value="ZF_PHD_2"/>
    <property type="match status" value="1"/>
</dbReference>
<dbReference type="GO" id="GO:0004523">
    <property type="term" value="F:RNA-DNA hybrid ribonuclease activity"/>
    <property type="evidence" value="ECO:0007669"/>
    <property type="project" value="InterPro"/>
</dbReference>
<evidence type="ECO:0000259" key="7">
    <source>
        <dbReference type="PROSITE" id="PS50878"/>
    </source>
</evidence>
<dbReference type="Proteomes" id="UP000215902">
    <property type="component" value="Unassembled WGS sequence"/>
</dbReference>
<dbReference type="GO" id="GO:0003676">
    <property type="term" value="F:nucleic acid binding"/>
    <property type="evidence" value="ECO:0007669"/>
    <property type="project" value="InterPro"/>
</dbReference>
<dbReference type="InterPro" id="IPR005135">
    <property type="entry name" value="Endo/exonuclease/phosphatase"/>
</dbReference>
<dbReference type="SUPFAM" id="SSF57903">
    <property type="entry name" value="FYVE/PHD zinc finger"/>
    <property type="match status" value="1"/>
</dbReference>
<feature type="domain" description="RNase H type-1" evidence="8">
    <location>
        <begin position="1383"/>
        <end position="1513"/>
    </location>
</feature>
<dbReference type="InterPro" id="IPR019786">
    <property type="entry name" value="Zinc_finger_PHD-type_CS"/>
</dbReference>
<evidence type="ECO:0000256" key="4">
    <source>
        <dbReference type="PROSITE-ProRule" id="PRU00146"/>
    </source>
</evidence>
<dbReference type="InterPro" id="IPR052560">
    <property type="entry name" value="RdDP_mobile_element"/>
</dbReference>
<dbReference type="InterPro" id="IPR036397">
    <property type="entry name" value="RNaseH_sf"/>
</dbReference>
<dbReference type="Pfam" id="PF00075">
    <property type="entry name" value="RNase_H"/>
    <property type="match status" value="1"/>
</dbReference>
<dbReference type="STRING" id="282301.A0A267EAX0"/>
<dbReference type="PANTHER" id="PTHR36688">
    <property type="entry name" value="ENDO/EXONUCLEASE/PHOSPHATASE DOMAIN-CONTAINING PROTEIN"/>
    <property type="match status" value="1"/>
</dbReference>
<evidence type="ECO:0008006" key="11">
    <source>
        <dbReference type="Google" id="ProtNLM"/>
    </source>
</evidence>
<dbReference type="PROSITE" id="PS50878">
    <property type="entry name" value="RT_POL"/>
    <property type="match status" value="1"/>
</dbReference>
<dbReference type="Gene3D" id="3.30.40.10">
    <property type="entry name" value="Zinc/RING finger domain, C3HC4 (zinc finger)"/>
    <property type="match status" value="1"/>
</dbReference>
<evidence type="ECO:0000256" key="5">
    <source>
        <dbReference type="SAM" id="MobiDB-lite"/>
    </source>
</evidence>
<sequence>DGRRRRWRRLTAAELNACVAFGLEEACAAVASSMTAGLTACRVVAALRHWLGLARACALLLLTLDQWRRLRRRLSAPQRRDVQQQQQQLQQQPDQPHRVGAPSGAVKGAASSRRPGFNTKAPKSWSSTHLPSRAFGTAGRETGCFAAVYLSRLVLFALALTTLAGDIETNPGPACNSCNGPIRTGMHSLPCEVPECSERCHCQKKCSGMHRAEIVRSPWRCSVHRPLELDSASAAHLRDLPTPEPRMSQPTRCHSCSGPIRTGTTPLTCAAKGCALACHRSSNCSHISRYRGAPSWLCPLHRQQAVQLPGAHSIFRRPALTRRQADPTTDRDLNDPSDAQRRYCAKCSTAIRRGVAFVKCNSCSAAYHKCCTGLNRNAADAAARSPWDCPVCTARTQGAPAPSAATSRVPLQDKVARDTKFADSLRLLQWNADGIASKLPELAERLSDSDIDIAAVQETKLSNRTQLPKINGYIAVRKDRGDGSGGGLLLLIRDKLAFRSSPQPTATADMEIQTVDIQISTANWITITNVYAPPVRTCVEDRQLPDWNHLGTPSQGIILGDFNSHSPAWDPIQPQDERGSTLLDWSIDTQLEILNDGSPTRVNKATGGESSPDVSFASSKLASKCTWQVSDDLGSDHTPIVIRLDLKVRTLPKAQSRLIWRKQGVDWNAFQTVVEDKFKALHKEHLTFDARAKRFNDIVMQAANLCIGKVRTSHRPRPWLTPELKAAIKLRNRLRRSVGENREDWLSACANVHKIARATKEAAWRDTITDLEKEPNSNKAWKFIRSLNGTPDSNCPNEALQVGNKVLTDPRDKANAFAKQYASVSRYHISHSDRATIREAKAILRLPLPLPGSTHDGYAAITEQELDSAIQHQRANGAAGADEVTPRFIKALGPLARAELLSLFNWSFQHAAVAQSWRTAIIIPLLKAGKSARDIAAFRPISLTSCIVKLLERILVTRLHHLAERHGWISPNQAGFRANYSCEDQLLRVTQDISDGMNLKPSERTIIALLDFCKAFDKVWRERLITVMARKRVPLVFIKWTAAFLRHRIARVQLHGARSSPVIMRQGLPQGSVIAPFLFLIFIDTVNDVVNPPAEISMYADDIALRARHRNKLEAQRAVQRALDNVARWSNEHKMVLNPDKSEAAFFSTDTSEAAWSPAISIEGRNLRHNPTPRLLGLTLDRTLSFRSHLEHVCNRTTSRCRLLACLASKEWGWSKKLLLRIYRAMQLSIINFAAPAWHPWLSESAFQQLERAQNAALRIVTGQHRTTPVEALRLEAGICSVRTGSNVICLTAFERAQRLPDSHPCRIAATGNTAHRLRRNSWRNHVTDLLPLIASSVTPRAMICTARPPPWDPFSTDVRVDMALPEPGPARTATAIDTIRHLPGLITIYCDGSASGGTTNGGASAIVTTGDPAHPIILATLQQRGAPSTSSFEEELRAASLAIGWINQAALTAATNICSDSQSMLRALASGNPRIRSALPTASAEITWQWVPGHQNIPGNELADQAAKEATTLVSPASQISIHSAKNVIRRSVLDPPIRHERTRHAYRLLNRQLEEDSITNRADAVLLARLRSGHCTLFNAYRSIVDPAVDPACHRCGHPCDDLEHWLDCPALAGTRLRLLGGPTTDISSISADPLGLIALARHCP</sequence>
<evidence type="ECO:0000259" key="8">
    <source>
        <dbReference type="PROSITE" id="PS50879"/>
    </source>
</evidence>
<evidence type="ECO:0000256" key="3">
    <source>
        <dbReference type="ARBA" id="ARBA00022833"/>
    </source>
</evidence>
<dbReference type="Gene3D" id="3.30.420.10">
    <property type="entry name" value="Ribonuclease H-like superfamily/Ribonuclease H"/>
    <property type="match status" value="1"/>
</dbReference>
<feature type="domain" description="PHD-type" evidence="6">
    <location>
        <begin position="341"/>
        <end position="395"/>
    </location>
</feature>
<keyword evidence="2 4" id="KW-0863">Zinc-finger</keyword>
<dbReference type="PROSITE" id="PS01359">
    <property type="entry name" value="ZF_PHD_1"/>
    <property type="match status" value="1"/>
</dbReference>
<evidence type="ECO:0000313" key="10">
    <source>
        <dbReference type="Proteomes" id="UP000215902"/>
    </source>
</evidence>
<evidence type="ECO:0000256" key="2">
    <source>
        <dbReference type="ARBA" id="ARBA00022771"/>
    </source>
</evidence>
<dbReference type="SMART" id="SM00249">
    <property type="entry name" value="PHD"/>
    <property type="match status" value="2"/>
</dbReference>
<keyword evidence="3" id="KW-0862">Zinc</keyword>
<dbReference type="InterPro" id="IPR011011">
    <property type="entry name" value="Znf_FYVE_PHD"/>
</dbReference>
<evidence type="ECO:0000313" key="9">
    <source>
        <dbReference type="EMBL" id="PAA57949.1"/>
    </source>
</evidence>
<dbReference type="InterPro" id="IPR000477">
    <property type="entry name" value="RT_dom"/>
</dbReference>
<dbReference type="SUPFAM" id="SSF56219">
    <property type="entry name" value="DNase I-like"/>
    <property type="match status" value="1"/>
</dbReference>
<dbReference type="OrthoDB" id="6243574at2759"/>
<dbReference type="SUPFAM" id="SSF56672">
    <property type="entry name" value="DNA/RNA polymerases"/>
    <property type="match status" value="1"/>
</dbReference>
<organism evidence="9 10">
    <name type="scientific">Macrostomum lignano</name>
    <dbReference type="NCBI Taxonomy" id="282301"/>
    <lineage>
        <taxon>Eukaryota</taxon>
        <taxon>Metazoa</taxon>
        <taxon>Spiralia</taxon>
        <taxon>Lophotrochozoa</taxon>
        <taxon>Platyhelminthes</taxon>
        <taxon>Rhabditophora</taxon>
        <taxon>Macrostomorpha</taxon>
        <taxon>Macrostomida</taxon>
        <taxon>Macrostomidae</taxon>
        <taxon>Macrostomum</taxon>
    </lineage>
</organism>
<dbReference type="Pfam" id="PF14529">
    <property type="entry name" value="Exo_endo_phos_2"/>
    <property type="match status" value="1"/>
</dbReference>
<dbReference type="InterPro" id="IPR019787">
    <property type="entry name" value="Znf_PHD-finger"/>
</dbReference>
<dbReference type="Gene3D" id="3.60.10.10">
    <property type="entry name" value="Endonuclease/exonuclease/phosphatase"/>
    <property type="match status" value="1"/>
</dbReference>
<proteinExistence type="predicted"/>
<name>A0A267EAX0_9PLAT</name>
<dbReference type="GO" id="GO:0008270">
    <property type="term" value="F:zinc ion binding"/>
    <property type="evidence" value="ECO:0007669"/>
    <property type="project" value="UniProtKB-KW"/>
</dbReference>
<dbReference type="InterPro" id="IPR013083">
    <property type="entry name" value="Znf_RING/FYVE/PHD"/>
</dbReference>
<accession>A0A267EAX0</accession>
<evidence type="ECO:0000259" key="6">
    <source>
        <dbReference type="PROSITE" id="PS50016"/>
    </source>
</evidence>
<keyword evidence="1" id="KW-0479">Metal-binding</keyword>
<dbReference type="InterPro" id="IPR012337">
    <property type="entry name" value="RNaseH-like_sf"/>
</dbReference>
<dbReference type="InterPro" id="IPR002156">
    <property type="entry name" value="RNaseH_domain"/>
</dbReference>
<feature type="domain" description="Reverse transcriptase" evidence="7">
    <location>
        <begin position="906"/>
        <end position="1180"/>
    </location>
</feature>
<comment type="caution">
    <text evidence="9">The sequence shown here is derived from an EMBL/GenBank/DDBJ whole genome shotgun (WGS) entry which is preliminary data.</text>
</comment>
<protein>
    <recommendedName>
        <fullName evidence="11">Reverse transcriptase domain-containing protein</fullName>
    </recommendedName>
</protein>
<feature type="region of interest" description="Disordered" evidence="5">
    <location>
        <begin position="76"/>
        <end position="129"/>
    </location>
</feature>
<reference evidence="9 10" key="1">
    <citation type="submission" date="2017-06" db="EMBL/GenBank/DDBJ databases">
        <title>A platform for efficient transgenesis in Macrostomum lignano, a flatworm model organism for stem cell research.</title>
        <authorList>
            <person name="Berezikov E."/>
        </authorList>
    </citation>
    <scope>NUCLEOTIDE SEQUENCE [LARGE SCALE GENOMIC DNA]</scope>
    <source>
        <strain evidence="9">DV1</strain>
        <tissue evidence="9">Whole organism</tissue>
    </source>
</reference>
<dbReference type="CDD" id="cd15489">
    <property type="entry name" value="PHD_SF"/>
    <property type="match status" value="1"/>
</dbReference>
<dbReference type="GO" id="GO:0006259">
    <property type="term" value="P:DNA metabolic process"/>
    <property type="evidence" value="ECO:0007669"/>
    <property type="project" value="UniProtKB-ARBA"/>
</dbReference>
<evidence type="ECO:0000256" key="1">
    <source>
        <dbReference type="ARBA" id="ARBA00022723"/>
    </source>
</evidence>
<gene>
    <name evidence="9" type="ORF">BOX15_Mlig014276g1</name>
</gene>
<dbReference type="InterPro" id="IPR036691">
    <property type="entry name" value="Endo/exonu/phosph_ase_sf"/>
</dbReference>
<keyword evidence="10" id="KW-1185">Reference proteome</keyword>
<dbReference type="InterPro" id="IPR043502">
    <property type="entry name" value="DNA/RNA_pol_sf"/>
</dbReference>
<dbReference type="Pfam" id="PF00078">
    <property type="entry name" value="RVT_1"/>
    <property type="match status" value="1"/>
</dbReference>
<feature type="compositionally biased region" description="Low complexity" evidence="5">
    <location>
        <begin position="83"/>
        <end position="94"/>
    </location>
</feature>
<dbReference type="InterPro" id="IPR001965">
    <property type="entry name" value="Znf_PHD"/>
</dbReference>
<dbReference type="CDD" id="cd09276">
    <property type="entry name" value="Rnase_HI_RT_non_LTR"/>
    <property type="match status" value="1"/>
</dbReference>
<feature type="non-terminal residue" evidence="9">
    <location>
        <position position="1"/>
    </location>
</feature>
<dbReference type="CDD" id="cd01650">
    <property type="entry name" value="RT_nLTR_like"/>
    <property type="match status" value="1"/>
</dbReference>
<dbReference type="PANTHER" id="PTHR36688:SF2">
    <property type="entry name" value="ENDONUCLEASE_EXONUCLEASE_PHOSPHATASE DOMAIN-CONTAINING PROTEIN"/>
    <property type="match status" value="1"/>
</dbReference>
<dbReference type="PROSITE" id="PS50879">
    <property type="entry name" value="RNASE_H_1"/>
    <property type="match status" value="1"/>
</dbReference>
<dbReference type="SUPFAM" id="SSF53098">
    <property type="entry name" value="Ribonuclease H-like"/>
    <property type="match status" value="1"/>
</dbReference>
<dbReference type="EMBL" id="NIVC01002430">
    <property type="protein sequence ID" value="PAA57949.1"/>
    <property type="molecule type" value="Genomic_DNA"/>
</dbReference>